<sequence length="147" mass="17119">MFFLIVLYGKPCEIFRNIVFGYLLDFAQLQGDVLLFHKMFLHQLWPDAIVSPYDINRLYFKLGDTKMVYGPEEFCLITGFNFGEYPKMIGKKFRKKNLVVKICDLKSYILNQPFLAATDDDTVRVCLIYVLCESFLGKEANDCVLQD</sequence>
<dbReference type="PANTHER" id="PTHR48449:SF1">
    <property type="entry name" value="DUF1985 DOMAIN-CONTAINING PROTEIN"/>
    <property type="match status" value="1"/>
</dbReference>
<accession>A0A9R1VH98</accession>
<gene>
    <name evidence="1" type="ORF">LSAT_V11C500252730</name>
</gene>
<proteinExistence type="predicted"/>
<name>A0A9R1VH98_LACSA</name>
<comment type="caution">
    <text evidence="1">The sequence shown here is derived from an EMBL/GenBank/DDBJ whole genome shotgun (WGS) entry which is preliminary data.</text>
</comment>
<dbReference type="Proteomes" id="UP000235145">
    <property type="component" value="Unassembled WGS sequence"/>
</dbReference>
<evidence type="ECO:0000313" key="2">
    <source>
        <dbReference type="Proteomes" id="UP000235145"/>
    </source>
</evidence>
<organism evidence="1 2">
    <name type="scientific">Lactuca sativa</name>
    <name type="common">Garden lettuce</name>
    <dbReference type="NCBI Taxonomy" id="4236"/>
    <lineage>
        <taxon>Eukaryota</taxon>
        <taxon>Viridiplantae</taxon>
        <taxon>Streptophyta</taxon>
        <taxon>Embryophyta</taxon>
        <taxon>Tracheophyta</taxon>
        <taxon>Spermatophyta</taxon>
        <taxon>Magnoliopsida</taxon>
        <taxon>eudicotyledons</taxon>
        <taxon>Gunneridae</taxon>
        <taxon>Pentapetalae</taxon>
        <taxon>asterids</taxon>
        <taxon>campanulids</taxon>
        <taxon>Asterales</taxon>
        <taxon>Asteraceae</taxon>
        <taxon>Cichorioideae</taxon>
        <taxon>Cichorieae</taxon>
        <taxon>Lactucinae</taxon>
        <taxon>Lactuca</taxon>
    </lineage>
</organism>
<keyword evidence="2" id="KW-1185">Reference proteome</keyword>
<dbReference type="AlphaFoldDB" id="A0A9R1VH98"/>
<reference evidence="1 2" key="1">
    <citation type="journal article" date="2017" name="Nat. Commun.">
        <title>Genome assembly with in vitro proximity ligation data and whole-genome triplication in lettuce.</title>
        <authorList>
            <person name="Reyes-Chin-Wo S."/>
            <person name="Wang Z."/>
            <person name="Yang X."/>
            <person name="Kozik A."/>
            <person name="Arikit S."/>
            <person name="Song C."/>
            <person name="Xia L."/>
            <person name="Froenicke L."/>
            <person name="Lavelle D.O."/>
            <person name="Truco M.J."/>
            <person name="Xia R."/>
            <person name="Zhu S."/>
            <person name="Xu C."/>
            <person name="Xu H."/>
            <person name="Xu X."/>
            <person name="Cox K."/>
            <person name="Korf I."/>
            <person name="Meyers B.C."/>
            <person name="Michelmore R.W."/>
        </authorList>
    </citation>
    <scope>NUCLEOTIDE SEQUENCE [LARGE SCALE GENOMIC DNA]</scope>
    <source>
        <strain evidence="2">cv. Salinas</strain>
        <tissue evidence="1">Seedlings</tissue>
    </source>
</reference>
<dbReference type="EMBL" id="NBSK02000005">
    <property type="protein sequence ID" value="KAJ0204713.1"/>
    <property type="molecule type" value="Genomic_DNA"/>
</dbReference>
<dbReference type="PANTHER" id="PTHR48449">
    <property type="entry name" value="DUF1985 DOMAIN-CONTAINING PROTEIN"/>
    <property type="match status" value="1"/>
</dbReference>
<evidence type="ECO:0000313" key="1">
    <source>
        <dbReference type="EMBL" id="KAJ0204713.1"/>
    </source>
</evidence>
<protein>
    <submittedName>
        <fullName evidence="1">Uncharacterized protein</fullName>
    </submittedName>
</protein>